<dbReference type="InterPro" id="IPR026341">
    <property type="entry name" value="T9SS_type_B"/>
</dbReference>
<evidence type="ECO:0000256" key="1">
    <source>
        <dbReference type="SAM" id="Phobius"/>
    </source>
</evidence>
<comment type="caution">
    <text evidence="3">The sequence shown here is derived from an EMBL/GenBank/DDBJ whole genome shotgun (WGS) entry which is preliminary data.</text>
</comment>
<sequence length="678" mass="73410">MFIFAETDLFNPSFNYRNRMEKLIFRFFVIFLLAPFSLLAQPTGVLEAVGATSFCEEGKAEFKIKFTGTAPFGYAYKTEYSDGTGGITYLINFEHQIFLNDPNFDAQGWYHFKVDFNKSAKLSLFKVWDGSMILPWDKYLGAVVTDQSVDISVYKTPAPVIGSYAPACGTSIALNAKPDPMSSTYHWEAAGGTFSNDQIANPVFTSNAQAEGVFPLKFIQQNGVCLSEVTTNVTLQATPKATLSGSKDVCLVSNATYEMDVQANLTGHAPFSYEVTDGGSQPITRSNQSAGNATFKVPATAHLQTYRIAWVTDANGCQAVAADITGQAVVTDLSPTANAGADVAVCAKTAMVSGSHDKGVGSWSFISNAPGAVLDDATVPTAALTAQQYGVSELQWEVNNQGCVHADRVTVFFNEPAGLALIKDQLTVCEGQSVEMDLSLTGKAPWRVDYTDGSQTFSSDINLSPASIALDNKESANYTIQKVTSADGCVGYPDALFPVTVEPLAPANAGADQVLGRAYAVELSASPLDLAGYWEVDNPNVQLSDVNDPLATATRLVVGKNVFRWVTLATVCPSTSDEVVIEVSEYTTYRGFSPNGDGINDFFEIDGINDALNGELTVYDQNGKQVYNKRSYDNRWSGEGLDGHPLPEGIYYYEYRSDHHEALRDYVVLRRHSATSHP</sequence>
<dbReference type="AlphaFoldDB" id="A0A2W7N7K8"/>
<dbReference type="NCBIfam" id="TIGR04131">
    <property type="entry name" value="Bac_Flav_CTERM"/>
    <property type="match status" value="1"/>
</dbReference>
<name>A0A2W7N7K8_9BACT</name>
<dbReference type="EMBL" id="QKZK01000014">
    <property type="protein sequence ID" value="PZX16111.1"/>
    <property type="molecule type" value="Genomic_DNA"/>
</dbReference>
<proteinExistence type="predicted"/>
<dbReference type="Gene3D" id="2.60.40.10">
    <property type="entry name" value="Immunoglobulins"/>
    <property type="match status" value="1"/>
</dbReference>
<keyword evidence="1" id="KW-0812">Transmembrane</keyword>
<organism evidence="3 4">
    <name type="scientific">Breznakibacter xylanolyticus</name>
    <dbReference type="NCBI Taxonomy" id="990"/>
    <lineage>
        <taxon>Bacteria</taxon>
        <taxon>Pseudomonadati</taxon>
        <taxon>Bacteroidota</taxon>
        <taxon>Bacteroidia</taxon>
        <taxon>Marinilabiliales</taxon>
        <taxon>Marinilabiliaceae</taxon>
        <taxon>Breznakibacter</taxon>
    </lineage>
</organism>
<dbReference type="InterPro" id="IPR013783">
    <property type="entry name" value="Ig-like_fold"/>
</dbReference>
<dbReference type="Pfam" id="PF24312">
    <property type="entry name" value="Ig-like_POM152"/>
    <property type="match status" value="1"/>
</dbReference>
<evidence type="ECO:0000313" key="3">
    <source>
        <dbReference type="EMBL" id="PZX16111.1"/>
    </source>
</evidence>
<accession>A0A2W7N7K8</accession>
<dbReference type="Proteomes" id="UP000249239">
    <property type="component" value="Unassembled WGS sequence"/>
</dbReference>
<dbReference type="OrthoDB" id="1490014at2"/>
<feature type="transmembrane region" description="Helical" evidence="1">
    <location>
        <begin position="23"/>
        <end position="40"/>
    </location>
</feature>
<evidence type="ECO:0000259" key="2">
    <source>
        <dbReference type="Pfam" id="PF24312"/>
    </source>
</evidence>
<protein>
    <submittedName>
        <fullName evidence="3">Gliding motility-associated-like protein</fullName>
    </submittedName>
</protein>
<reference evidence="3 4" key="1">
    <citation type="submission" date="2018-06" db="EMBL/GenBank/DDBJ databases">
        <title>Genomic Encyclopedia of Archaeal and Bacterial Type Strains, Phase II (KMG-II): from individual species to whole genera.</title>
        <authorList>
            <person name="Goeker M."/>
        </authorList>
    </citation>
    <scope>NUCLEOTIDE SEQUENCE [LARGE SCALE GENOMIC DNA]</scope>
    <source>
        <strain evidence="3 4">DSM 6779</strain>
    </source>
</reference>
<evidence type="ECO:0000313" key="4">
    <source>
        <dbReference type="Proteomes" id="UP000249239"/>
    </source>
</evidence>
<dbReference type="Pfam" id="PF13585">
    <property type="entry name" value="CHU_C"/>
    <property type="match status" value="1"/>
</dbReference>
<keyword evidence="4" id="KW-1185">Reference proteome</keyword>
<keyword evidence="1" id="KW-1133">Transmembrane helix</keyword>
<keyword evidence="1" id="KW-0472">Membrane</keyword>
<dbReference type="InterPro" id="IPR056541">
    <property type="entry name" value="Ig-like_POM152"/>
</dbReference>
<feature type="domain" description="Nucleoporin POM152 Ig-like" evidence="2">
    <location>
        <begin position="423"/>
        <end position="491"/>
    </location>
</feature>
<gene>
    <name evidence="3" type="ORF">LX69_01986</name>
</gene>